<accession>A0A024QH29</accession>
<dbReference type="OrthoDB" id="2974551at2"/>
<dbReference type="InterPro" id="IPR032812">
    <property type="entry name" value="SbsA_Ig"/>
</dbReference>
<dbReference type="Pfam" id="PF13205">
    <property type="entry name" value="Big_5"/>
    <property type="match status" value="1"/>
</dbReference>
<name>A0A024QH29_9BACI</name>
<dbReference type="Proteomes" id="UP000028875">
    <property type="component" value="Unassembled WGS sequence"/>
</dbReference>
<sequence>MNFVSRTFPYHLSDNVSLDQQIDIFFFLDINKKRLTSEKIILFNSTEEVSEGIEFKYNNKRLTIKPLQNMKPNSHYQVQLLGGTNGIEDITGIKLAETYICEFYTNQTEKINPPILTAPSDLVEISDDITFNWKPSIDAAYYELEISNTTNFQNLIWPNSTTPIYETSVTPHINYNKGRYYARIRSVDADGRKSHYSPTIRYYYNGQKQVTEKITKDNQGVKLSTKSKLVSKSSAIEALQQHFAFETKNASIDNLEIINSTPANDSRNIQEIEDIIVEFNQSIDPNTVSSKSIYVIEEKN</sequence>
<organism evidence="3 4">
    <name type="scientific">Virgibacillus massiliensis</name>
    <dbReference type="NCBI Taxonomy" id="1462526"/>
    <lineage>
        <taxon>Bacteria</taxon>
        <taxon>Bacillati</taxon>
        <taxon>Bacillota</taxon>
        <taxon>Bacilli</taxon>
        <taxon>Bacillales</taxon>
        <taxon>Bacillaceae</taxon>
        <taxon>Virgibacillus</taxon>
    </lineage>
</organism>
<dbReference type="AlphaFoldDB" id="A0A024QH29"/>
<evidence type="ECO:0000256" key="1">
    <source>
        <dbReference type="ARBA" id="ARBA00022729"/>
    </source>
</evidence>
<proteinExistence type="predicted"/>
<dbReference type="Gene3D" id="2.60.40.10">
    <property type="entry name" value="Immunoglobulins"/>
    <property type="match status" value="1"/>
</dbReference>
<protein>
    <recommendedName>
        <fullName evidence="2">SbsA Ig-like domain-containing protein</fullName>
    </recommendedName>
</protein>
<reference evidence="4" key="2">
    <citation type="submission" date="2014-05" db="EMBL/GenBank/DDBJ databases">
        <title>Draft genome sequence of Virgibacillus massiliensis Vm-5.</title>
        <authorList>
            <person name="Khelaifia S."/>
            <person name="Croce O."/>
            <person name="Lagier J.C."/>
            <person name="Raoult D."/>
        </authorList>
    </citation>
    <scope>NUCLEOTIDE SEQUENCE [LARGE SCALE GENOMIC DNA]</scope>
    <source>
        <strain evidence="4">Vm-5</strain>
    </source>
</reference>
<keyword evidence="4" id="KW-1185">Reference proteome</keyword>
<dbReference type="InterPro" id="IPR013783">
    <property type="entry name" value="Ig-like_fold"/>
</dbReference>
<evidence type="ECO:0000259" key="2">
    <source>
        <dbReference type="Pfam" id="PF13205"/>
    </source>
</evidence>
<evidence type="ECO:0000313" key="3">
    <source>
        <dbReference type="EMBL" id="CDQ41819.1"/>
    </source>
</evidence>
<dbReference type="RefSeq" id="WP_038246677.1">
    <property type="nucleotide sequence ID" value="NZ_BNER01000008.1"/>
</dbReference>
<dbReference type="STRING" id="1462526.BN990_04196"/>
<keyword evidence="1" id="KW-0732">Signal</keyword>
<gene>
    <name evidence="3" type="ORF">BN990_04196</name>
</gene>
<evidence type="ECO:0000313" key="4">
    <source>
        <dbReference type="Proteomes" id="UP000028875"/>
    </source>
</evidence>
<reference evidence="3 4" key="1">
    <citation type="submission" date="2014-03" db="EMBL/GenBank/DDBJ databases">
        <authorList>
            <person name="Urmite Genomes U."/>
        </authorList>
    </citation>
    <scope>NUCLEOTIDE SEQUENCE [LARGE SCALE GENOMIC DNA]</scope>
    <source>
        <strain evidence="3 4">Vm-5</strain>
    </source>
</reference>
<dbReference type="EMBL" id="CCDP010000003">
    <property type="protein sequence ID" value="CDQ41819.1"/>
    <property type="molecule type" value="Genomic_DNA"/>
</dbReference>
<feature type="domain" description="SbsA Ig-like" evidence="2">
    <location>
        <begin position="4"/>
        <end position="105"/>
    </location>
</feature>
<comment type="caution">
    <text evidence="3">The sequence shown here is derived from an EMBL/GenBank/DDBJ whole genome shotgun (WGS) entry which is preliminary data.</text>
</comment>